<feature type="compositionally biased region" description="Basic residues" evidence="10">
    <location>
        <begin position="1238"/>
        <end position="1253"/>
    </location>
</feature>
<feature type="repeat" description="ANK" evidence="7">
    <location>
        <begin position="273"/>
        <end position="305"/>
    </location>
</feature>
<dbReference type="Pfam" id="PF13637">
    <property type="entry name" value="Ank_4"/>
    <property type="match status" value="1"/>
</dbReference>
<dbReference type="EMBL" id="CAUJNA010000402">
    <property type="protein sequence ID" value="CAJ1376532.1"/>
    <property type="molecule type" value="Genomic_DNA"/>
</dbReference>
<dbReference type="PANTHER" id="PTHR24171">
    <property type="entry name" value="ANKYRIN REPEAT DOMAIN-CONTAINING PROTEIN 39-RELATED"/>
    <property type="match status" value="1"/>
</dbReference>
<organism evidence="12 13">
    <name type="scientific">Effrenium voratum</name>
    <dbReference type="NCBI Taxonomy" id="2562239"/>
    <lineage>
        <taxon>Eukaryota</taxon>
        <taxon>Sar</taxon>
        <taxon>Alveolata</taxon>
        <taxon>Dinophyceae</taxon>
        <taxon>Suessiales</taxon>
        <taxon>Symbiodiniaceae</taxon>
        <taxon>Effrenium</taxon>
    </lineage>
</organism>
<evidence type="ECO:0000256" key="10">
    <source>
        <dbReference type="SAM" id="MobiDB-lite"/>
    </source>
</evidence>
<dbReference type="Pfam" id="PF12796">
    <property type="entry name" value="Ank_2"/>
    <property type="match status" value="1"/>
</dbReference>
<dbReference type="InterPro" id="IPR029063">
    <property type="entry name" value="SAM-dependent_MTases_sf"/>
</dbReference>
<keyword evidence="4" id="KW-0677">Repeat</keyword>
<evidence type="ECO:0000313" key="13">
    <source>
        <dbReference type="Proteomes" id="UP001178507"/>
    </source>
</evidence>
<dbReference type="InterPro" id="IPR002110">
    <property type="entry name" value="Ankyrin_rpt"/>
</dbReference>
<feature type="repeat" description="ANK" evidence="7">
    <location>
        <begin position="184"/>
        <end position="216"/>
    </location>
</feature>
<feature type="region of interest" description="Disordered" evidence="10">
    <location>
        <begin position="1229"/>
        <end position="1276"/>
    </location>
</feature>
<comment type="caution">
    <text evidence="12">The sequence shown here is derived from an EMBL/GenBank/DDBJ whole genome shotgun (WGS) entry which is preliminary data.</text>
</comment>
<dbReference type="PROSITE" id="PS51686">
    <property type="entry name" value="SAM_MT_RSMB_NOP"/>
    <property type="match status" value="1"/>
</dbReference>
<dbReference type="PROSITE" id="PS51375">
    <property type="entry name" value="PPR"/>
    <property type="match status" value="2"/>
</dbReference>
<dbReference type="NCBIfam" id="TIGR00756">
    <property type="entry name" value="PPR"/>
    <property type="match status" value="1"/>
</dbReference>
<keyword evidence="3 9" id="KW-0949">S-adenosyl-L-methionine</keyword>
<feature type="active site" description="Nucleophile" evidence="9">
    <location>
        <position position="1028"/>
    </location>
</feature>
<keyword evidence="2 9" id="KW-0808">Transferase</keyword>
<dbReference type="PROSITE" id="PS50297">
    <property type="entry name" value="ANK_REP_REGION"/>
    <property type="match status" value="4"/>
</dbReference>
<dbReference type="PROSITE" id="PS50088">
    <property type="entry name" value="ANK_REPEAT"/>
    <property type="match status" value="4"/>
</dbReference>
<dbReference type="Gene3D" id="3.40.50.150">
    <property type="entry name" value="Vaccinia Virus protein VP39"/>
    <property type="match status" value="1"/>
</dbReference>
<dbReference type="Pfam" id="PF01189">
    <property type="entry name" value="Methyltr_RsmB-F"/>
    <property type="match status" value="1"/>
</dbReference>
<dbReference type="InterPro" id="IPR001678">
    <property type="entry name" value="MeTrfase_RsmB-F_NOP2_dom"/>
</dbReference>
<dbReference type="InterPro" id="IPR036770">
    <property type="entry name" value="Ankyrin_rpt-contain_sf"/>
</dbReference>
<dbReference type="Pfam" id="PF00023">
    <property type="entry name" value="Ank"/>
    <property type="match status" value="2"/>
</dbReference>
<evidence type="ECO:0000256" key="5">
    <source>
        <dbReference type="ARBA" id="ARBA00022884"/>
    </source>
</evidence>
<proteinExistence type="inferred from homology"/>
<dbReference type="SMART" id="SM00248">
    <property type="entry name" value="ANK"/>
    <property type="match status" value="8"/>
</dbReference>
<evidence type="ECO:0000256" key="4">
    <source>
        <dbReference type="ARBA" id="ARBA00022737"/>
    </source>
</evidence>
<dbReference type="SUPFAM" id="SSF48403">
    <property type="entry name" value="Ankyrin repeat"/>
    <property type="match status" value="2"/>
</dbReference>
<feature type="repeat" description="ANK" evidence="7">
    <location>
        <begin position="117"/>
        <end position="149"/>
    </location>
</feature>
<dbReference type="Pfam" id="PF01535">
    <property type="entry name" value="PPR"/>
    <property type="match status" value="1"/>
</dbReference>
<keyword evidence="13" id="KW-1185">Reference proteome</keyword>
<evidence type="ECO:0000256" key="1">
    <source>
        <dbReference type="ARBA" id="ARBA00022603"/>
    </source>
</evidence>
<protein>
    <recommendedName>
        <fullName evidence="11">SAM-dependent MTase RsmB/NOP-type domain-containing protein</fullName>
    </recommendedName>
</protein>
<dbReference type="GO" id="GO:0001510">
    <property type="term" value="P:RNA methylation"/>
    <property type="evidence" value="ECO:0007669"/>
    <property type="project" value="InterPro"/>
</dbReference>
<feature type="repeat" description="PPR" evidence="8">
    <location>
        <begin position="512"/>
        <end position="546"/>
    </location>
</feature>
<evidence type="ECO:0000256" key="3">
    <source>
        <dbReference type="ARBA" id="ARBA00022691"/>
    </source>
</evidence>
<dbReference type="InterPro" id="IPR049560">
    <property type="entry name" value="MeTrfase_RsmB-F_NOP2_cat"/>
</dbReference>
<dbReference type="Gene3D" id="1.25.40.10">
    <property type="entry name" value="Tetratricopeptide repeat domain"/>
    <property type="match status" value="1"/>
</dbReference>
<evidence type="ECO:0000259" key="11">
    <source>
        <dbReference type="PROSITE" id="PS51686"/>
    </source>
</evidence>
<dbReference type="AlphaFoldDB" id="A0AA36MRI3"/>
<accession>A0AA36MRI3</accession>
<feature type="domain" description="SAM-dependent MTase RsmB/NOP-type" evidence="11">
    <location>
        <begin position="793"/>
        <end position="1082"/>
    </location>
</feature>
<dbReference type="PRINTS" id="PR02008">
    <property type="entry name" value="RCMTFAMILY"/>
</dbReference>
<dbReference type="InterPro" id="IPR002885">
    <property type="entry name" value="PPR_rpt"/>
</dbReference>
<comment type="similarity">
    <text evidence="9">Belongs to the class I-like SAM-binding methyltransferase superfamily. RsmB/NOP family.</text>
</comment>
<sequence>MASSVLEFRAMDLRGLAGAPELEETLDVDVAALPQKATKVPQDPGETPIFRLLRLGLLQKAEVALRKLGQMPTGLAVNAREEKFEWGLLHFAAHKGEVGLLDWLLRQKARPDMADGEGNTPLVLCAKSNHVQAMEMLMARGASIAQRTKEQGFTPLLWAASGGHQRAVKSLIEADADTECRDFEDRTALMWAARLGHLPVVRLLLRCGPDLTQRDKEGLTSLDHCREHLELRSAVVLAQEQCARLMDGAQREDIQLVSHLLEHDAIPRYKDAAGWTPLTWAVLHGSAEMARLLVRHGACPELLGEDSELGAQLAKKGRRVGVRLAAILGANTRLLQAAQDSDLAKAEEALQQGACPDAKQGKDGGGGGQAPREGNITAADREDEVIGGSEEAARCGEEPMGEGFGRNMTATMWSARHGNPDLVRLLGTQKADMNLRDSRGWTAVLWGSLKGDAETISVLHHFKADLLQRSWEGDSAVHLMVRCDHGAALQPAARPDVPQTRKSAEVLQLGRNAAHYATAIRDCAKGSSWQAALSLFEEMQQQQVERDTVVVNAALTACRGSGRWQLALSLLASTRIRTIVTYNATISAMGASLQWQLALVLLAEVPRRALRASSVTYTSSVIACEAASAWEAALTVFAAAPDASGAVDRALRAVGAHSWSTALAVIDQAKAAGVESYDLRAAASACKASWRSSLAIWPNPQAYSEGHCWQAAMAALRGPGAGLDAAARAECWQAALGLLFGMEAAGVEPSPADLNSVAVALENQGMQELLSPLLRRGFRGQCLRRRPWAPRSFLEARGAAPLSLRRLLRAAARPAPRAARLQAPRARRGLRRRLEAAKWAPQPLPWCGDGFAVEGSGLHEAHLSGELYFQEATSMLPPAVLAQAMDARKPGEHLQVLDLCAAPGSKATQLGAWLRTRSGGGLLIANEPSHERADKLRTNLLRSGLVDVLVTRTDGQEMGNLAPEAFDAILLDAPCSCEGNVRKEPVALLRGAASSRGPKNPLVRKQRALLQSAWRALKSGGVLVYSTCTFDAWQNQKQCAKFLEAHRDATALDADLLGGSMLQVLPHRWDTEGFFVAAFQKHVSGEPRRSRAEATSLPPGFHQLSKEKEEEIERLHARLRTVFPMSRLAERGDEVWMLPCLGSLSCLWSRCREPGLLLTKGGQVTSELQLAAPEAAGGAPRAARGARGWAKLLADVEGSLSMLNVYLELCANEGDIAAAEEMYEKMVRRGLKPDHSSRRSLAKARRSKERKKPRAADRVQASAGCQGQCGGEEHPG</sequence>
<dbReference type="Proteomes" id="UP001178507">
    <property type="component" value="Unassembled WGS sequence"/>
</dbReference>
<dbReference type="CDD" id="cd02440">
    <property type="entry name" value="AdoMet_MTases"/>
    <property type="match status" value="1"/>
</dbReference>
<evidence type="ECO:0000256" key="7">
    <source>
        <dbReference type="PROSITE-ProRule" id="PRU00023"/>
    </source>
</evidence>
<keyword evidence="5 9" id="KW-0694">RNA-binding</keyword>
<dbReference type="GO" id="GO:0008173">
    <property type="term" value="F:RNA methyltransferase activity"/>
    <property type="evidence" value="ECO:0007669"/>
    <property type="project" value="InterPro"/>
</dbReference>
<evidence type="ECO:0000256" key="9">
    <source>
        <dbReference type="PROSITE-ProRule" id="PRU01023"/>
    </source>
</evidence>
<feature type="binding site" evidence="9">
    <location>
        <position position="954"/>
    </location>
    <ligand>
        <name>S-adenosyl-L-methionine</name>
        <dbReference type="ChEBI" id="CHEBI:59789"/>
    </ligand>
</feature>
<feature type="repeat" description="PPR" evidence="8">
    <location>
        <begin position="1199"/>
        <end position="1233"/>
    </location>
</feature>
<feature type="region of interest" description="Disordered" evidence="10">
    <location>
        <begin position="355"/>
        <end position="402"/>
    </location>
</feature>
<dbReference type="Gene3D" id="1.25.40.20">
    <property type="entry name" value="Ankyrin repeat-containing domain"/>
    <property type="match status" value="4"/>
</dbReference>
<dbReference type="InterPro" id="IPR011990">
    <property type="entry name" value="TPR-like_helical_dom_sf"/>
</dbReference>
<dbReference type="SUPFAM" id="SSF53335">
    <property type="entry name" value="S-adenosyl-L-methionine-dependent methyltransferases"/>
    <property type="match status" value="1"/>
</dbReference>
<dbReference type="GO" id="GO:0003723">
    <property type="term" value="F:RNA binding"/>
    <property type="evidence" value="ECO:0007669"/>
    <property type="project" value="UniProtKB-UniRule"/>
</dbReference>
<reference evidence="12" key="1">
    <citation type="submission" date="2023-08" db="EMBL/GenBank/DDBJ databases">
        <authorList>
            <person name="Chen Y."/>
            <person name="Shah S."/>
            <person name="Dougan E. K."/>
            <person name="Thang M."/>
            <person name="Chan C."/>
        </authorList>
    </citation>
    <scope>NUCLEOTIDE SEQUENCE</scope>
</reference>
<feature type="repeat" description="ANK" evidence="7">
    <location>
        <begin position="151"/>
        <end position="183"/>
    </location>
</feature>
<name>A0AA36MRI3_9DINO</name>
<keyword evidence="1 9" id="KW-0489">Methyltransferase</keyword>
<evidence type="ECO:0000256" key="2">
    <source>
        <dbReference type="ARBA" id="ARBA00022679"/>
    </source>
</evidence>
<evidence type="ECO:0000313" key="12">
    <source>
        <dbReference type="EMBL" id="CAJ1376532.1"/>
    </source>
</evidence>
<evidence type="ECO:0000256" key="8">
    <source>
        <dbReference type="PROSITE-ProRule" id="PRU00708"/>
    </source>
</evidence>
<keyword evidence="6 7" id="KW-0040">ANK repeat</keyword>
<feature type="binding site" evidence="9">
    <location>
        <begin position="900"/>
        <end position="906"/>
    </location>
    <ligand>
        <name>S-adenosyl-L-methionine</name>
        <dbReference type="ChEBI" id="CHEBI:59789"/>
    </ligand>
</feature>
<gene>
    <name evidence="12" type="ORF">EVOR1521_LOCUS5574</name>
</gene>
<feature type="binding site" evidence="9">
    <location>
        <position position="972"/>
    </location>
    <ligand>
        <name>S-adenosyl-L-methionine</name>
        <dbReference type="ChEBI" id="CHEBI:59789"/>
    </ligand>
</feature>
<dbReference type="InterPro" id="IPR023267">
    <property type="entry name" value="RCMT"/>
</dbReference>
<evidence type="ECO:0000256" key="6">
    <source>
        <dbReference type="ARBA" id="ARBA00023043"/>
    </source>
</evidence>
<feature type="binding site" evidence="9">
    <location>
        <position position="927"/>
    </location>
    <ligand>
        <name>S-adenosyl-L-methionine</name>
        <dbReference type="ChEBI" id="CHEBI:59789"/>
    </ligand>
</feature>